<dbReference type="GeneID" id="83177523"/>
<sequence length="217" mass="24379">MPEEPTDSPPAPPSGRGKQLSRFQEAALIRISKERQGINPFIKHRKAFWVGISKLLEKETGRVYSWQSCRRRIIAWESTFLGAPHTHKPKPPYSPRDELGQEATPTPVTAQESSIITSVEESDDELLPEAPVIFQRGFGVRLQARQKRTENALRSDILGMVRNTMDSVASQIDYLTDVLTDDVNDCEGVRAALLNLQNEVAQAVENYEDTNGMHPQK</sequence>
<dbReference type="EMBL" id="JAPQKR010000008">
    <property type="protein sequence ID" value="KAJ5211514.1"/>
    <property type="molecule type" value="Genomic_DNA"/>
</dbReference>
<proteinExistence type="predicted"/>
<evidence type="ECO:0008006" key="5">
    <source>
        <dbReference type="Google" id="ProtNLM"/>
    </source>
</evidence>
<name>A0A9W9N1H6_9EURO</name>
<feature type="region of interest" description="Disordered" evidence="2">
    <location>
        <begin position="84"/>
        <end position="112"/>
    </location>
</feature>
<comment type="caution">
    <text evidence="3">The sequence shown here is derived from an EMBL/GenBank/DDBJ whole genome shotgun (WGS) entry which is preliminary data.</text>
</comment>
<protein>
    <recommendedName>
        <fullName evidence="5">Myb/SANT-like domain-containing protein</fullName>
    </recommendedName>
</protein>
<keyword evidence="4" id="KW-1185">Reference proteome</keyword>
<feature type="compositionally biased region" description="Polar residues" evidence="2">
    <location>
        <begin position="103"/>
        <end position="112"/>
    </location>
</feature>
<reference evidence="3" key="1">
    <citation type="submission" date="2022-12" db="EMBL/GenBank/DDBJ databases">
        <authorList>
            <person name="Petersen C."/>
        </authorList>
    </citation>
    <scope>NUCLEOTIDE SEQUENCE</scope>
    <source>
        <strain evidence="3">IBT 15544</strain>
    </source>
</reference>
<reference evidence="3" key="2">
    <citation type="journal article" date="2023" name="IMA Fungus">
        <title>Comparative genomic study of the Penicillium genus elucidates a diverse pangenome and 15 lateral gene transfer events.</title>
        <authorList>
            <person name="Petersen C."/>
            <person name="Sorensen T."/>
            <person name="Nielsen M.R."/>
            <person name="Sondergaard T.E."/>
            <person name="Sorensen J.L."/>
            <person name="Fitzpatrick D.A."/>
            <person name="Frisvad J.C."/>
            <person name="Nielsen K.L."/>
        </authorList>
    </citation>
    <scope>NUCLEOTIDE SEQUENCE</scope>
    <source>
        <strain evidence="3">IBT 15544</strain>
    </source>
</reference>
<feature type="coiled-coil region" evidence="1">
    <location>
        <begin position="186"/>
        <end position="213"/>
    </location>
</feature>
<dbReference type="AlphaFoldDB" id="A0A9W9N1H6"/>
<evidence type="ECO:0000313" key="4">
    <source>
        <dbReference type="Proteomes" id="UP001150904"/>
    </source>
</evidence>
<evidence type="ECO:0000256" key="2">
    <source>
        <dbReference type="SAM" id="MobiDB-lite"/>
    </source>
</evidence>
<dbReference type="Proteomes" id="UP001150904">
    <property type="component" value="Unassembled WGS sequence"/>
</dbReference>
<feature type="region of interest" description="Disordered" evidence="2">
    <location>
        <begin position="1"/>
        <end position="21"/>
    </location>
</feature>
<accession>A0A9W9N1H6</accession>
<evidence type="ECO:0000256" key="1">
    <source>
        <dbReference type="SAM" id="Coils"/>
    </source>
</evidence>
<keyword evidence="1" id="KW-0175">Coiled coil</keyword>
<evidence type="ECO:0000313" key="3">
    <source>
        <dbReference type="EMBL" id="KAJ5211514.1"/>
    </source>
</evidence>
<organism evidence="3 4">
    <name type="scientific">Penicillium cinerascens</name>
    <dbReference type="NCBI Taxonomy" id="70096"/>
    <lineage>
        <taxon>Eukaryota</taxon>
        <taxon>Fungi</taxon>
        <taxon>Dikarya</taxon>
        <taxon>Ascomycota</taxon>
        <taxon>Pezizomycotina</taxon>
        <taxon>Eurotiomycetes</taxon>
        <taxon>Eurotiomycetidae</taxon>
        <taxon>Eurotiales</taxon>
        <taxon>Aspergillaceae</taxon>
        <taxon>Penicillium</taxon>
    </lineage>
</organism>
<dbReference type="OrthoDB" id="4366831at2759"/>
<dbReference type="RefSeq" id="XP_058309684.1">
    <property type="nucleotide sequence ID" value="XM_058450222.1"/>
</dbReference>
<gene>
    <name evidence="3" type="ORF">N7498_003160</name>
</gene>